<reference evidence="1" key="1">
    <citation type="submission" date="2022-12" db="EMBL/GenBank/DDBJ databases">
        <title>Species Delineation and Comparative Genomics within the Campylobacter ureolyticus Complex.</title>
        <authorList>
            <person name="Maki J."/>
            <person name="Howard M."/>
            <person name="Connelly S."/>
            <person name="Hardy D.J."/>
            <person name="Cameron A."/>
        </authorList>
    </citation>
    <scope>NUCLEOTIDE SEQUENCE</scope>
    <source>
        <strain evidence="1">URMC_786</strain>
    </source>
</reference>
<evidence type="ECO:0000313" key="2">
    <source>
        <dbReference type="Proteomes" id="UP001075461"/>
    </source>
</evidence>
<comment type="caution">
    <text evidence="1">The sequence shown here is derived from an EMBL/GenBank/DDBJ whole genome shotgun (WGS) entry which is preliminary data.</text>
</comment>
<organism evidence="1 2">
    <name type="scientific">Campylobacter ureolyticus</name>
    <dbReference type="NCBI Taxonomy" id="827"/>
    <lineage>
        <taxon>Bacteria</taxon>
        <taxon>Pseudomonadati</taxon>
        <taxon>Campylobacterota</taxon>
        <taxon>Epsilonproteobacteria</taxon>
        <taxon>Campylobacterales</taxon>
        <taxon>Campylobacteraceae</taxon>
        <taxon>Campylobacter</taxon>
    </lineage>
</organism>
<proteinExistence type="predicted"/>
<protein>
    <submittedName>
        <fullName evidence="1">Uncharacterized protein</fullName>
    </submittedName>
</protein>
<gene>
    <name evidence="1" type="ORF">O6B92_08830</name>
</gene>
<accession>A0A9Q4PXW3</accession>
<evidence type="ECO:0000313" key="1">
    <source>
        <dbReference type="EMBL" id="MCZ6162430.1"/>
    </source>
</evidence>
<sequence length="143" mass="17028">MNLISITIALCTFIYALFKDCSQRWESEKETCIKTLNDCLEKTIKKENVKDRYIIETVYTLIYIKLIENNELSKDIIKFTTNADNFFENNGKTSEEDLKGSYKSLCEKIYNSKPYFLKYFVYIFHLDFLIKKFQDCKINVKKS</sequence>
<dbReference type="EMBL" id="JAPXGP010000008">
    <property type="protein sequence ID" value="MCZ6162430.1"/>
    <property type="molecule type" value="Genomic_DNA"/>
</dbReference>
<name>A0A9Q4PXW3_9BACT</name>
<dbReference type="AlphaFoldDB" id="A0A9Q4PXW3"/>
<dbReference type="RefSeq" id="WP_269480663.1">
    <property type="nucleotide sequence ID" value="NZ_JAPXGH010000011.1"/>
</dbReference>
<dbReference type="Proteomes" id="UP001075461">
    <property type="component" value="Unassembled WGS sequence"/>
</dbReference>